<gene>
    <name evidence="3" type="ORF">SAMN02787073_0398</name>
</gene>
<dbReference type="EMBL" id="FQVE01000001">
    <property type="protein sequence ID" value="SHE45892.1"/>
    <property type="molecule type" value="Genomic_DNA"/>
</dbReference>
<feature type="domain" description="DUF7847" evidence="2">
    <location>
        <begin position="49"/>
        <end position="209"/>
    </location>
</feature>
<feature type="transmembrane region" description="Helical" evidence="1">
    <location>
        <begin position="184"/>
        <end position="208"/>
    </location>
</feature>
<dbReference type="AlphaFoldDB" id="A0A1M4TN11"/>
<evidence type="ECO:0000256" key="1">
    <source>
        <dbReference type="SAM" id="Phobius"/>
    </source>
</evidence>
<name>A0A1M4TN11_9FLAO</name>
<protein>
    <recommendedName>
        <fullName evidence="2">DUF7847 domain-containing protein</fullName>
    </recommendedName>
</protein>
<sequence length="233" mass="26013">MKNLELLNVKEYNFNIGKYLSEGTELFKKDIGGFIVATLLLFVMSFIPFCGILGLGNFYKICKKVDEGQQVSAGDIFDFTDFVVYLKLFLLIFAVCIVIMFPVILSLLPLMLVAGVDGENVSNGDSALFAGGMGVWFLLMIVLIAAVSISMYFVQPLISVYRVTSVREAYRLSWKIARRNFFKIFLFSIVVGFISQLGMMVCGIGLLFSIPLGICIKYAAYKDVLESLNQKMV</sequence>
<evidence type="ECO:0000313" key="3">
    <source>
        <dbReference type="EMBL" id="SHE45892.1"/>
    </source>
</evidence>
<proteinExistence type="predicted"/>
<organism evidence="3 4">
    <name type="scientific">Chryseobacterium vrystaatense</name>
    <dbReference type="NCBI Taxonomy" id="307480"/>
    <lineage>
        <taxon>Bacteria</taxon>
        <taxon>Pseudomonadati</taxon>
        <taxon>Bacteroidota</taxon>
        <taxon>Flavobacteriia</taxon>
        <taxon>Flavobacteriales</taxon>
        <taxon>Weeksellaceae</taxon>
        <taxon>Chryseobacterium group</taxon>
        <taxon>Chryseobacterium</taxon>
    </lineage>
</organism>
<accession>A0A1M4TN11</accession>
<evidence type="ECO:0000259" key="2">
    <source>
        <dbReference type="Pfam" id="PF25231"/>
    </source>
</evidence>
<feature type="transmembrane region" description="Helical" evidence="1">
    <location>
        <begin position="134"/>
        <end position="163"/>
    </location>
</feature>
<feature type="transmembrane region" description="Helical" evidence="1">
    <location>
        <begin position="31"/>
        <end position="55"/>
    </location>
</feature>
<dbReference type="InterPro" id="IPR057169">
    <property type="entry name" value="DUF7847"/>
</dbReference>
<reference evidence="4" key="1">
    <citation type="submission" date="2016-11" db="EMBL/GenBank/DDBJ databases">
        <authorList>
            <person name="Varghese N."/>
            <person name="Submissions S."/>
        </authorList>
    </citation>
    <scope>NUCLEOTIDE SEQUENCE [LARGE SCALE GENOMIC DNA]</scope>
    <source>
        <strain evidence="4">YR203</strain>
    </source>
</reference>
<keyword evidence="1" id="KW-0812">Transmembrane</keyword>
<dbReference type="Pfam" id="PF25231">
    <property type="entry name" value="DUF7847"/>
    <property type="match status" value="1"/>
</dbReference>
<dbReference type="Proteomes" id="UP000184108">
    <property type="component" value="Unassembled WGS sequence"/>
</dbReference>
<dbReference type="RefSeq" id="WP_073170596.1">
    <property type="nucleotide sequence ID" value="NZ_FQVE01000001.1"/>
</dbReference>
<keyword evidence="1" id="KW-1133">Transmembrane helix</keyword>
<feature type="transmembrane region" description="Helical" evidence="1">
    <location>
        <begin position="88"/>
        <end position="114"/>
    </location>
</feature>
<keyword evidence="1" id="KW-0472">Membrane</keyword>
<evidence type="ECO:0000313" key="4">
    <source>
        <dbReference type="Proteomes" id="UP000184108"/>
    </source>
</evidence>